<name>A0AAX6MCG8_9PEZI</name>
<comment type="pathway">
    <text evidence="1">Protein modification; protein glycosylation.</text>
</comment>
<comment type="function">
    <text evidence="1">Plays a key role in early steps of protein N-linked glycosylation by being involved in the conversion of polyprenol into dolichol. Acts as a polyprenal reductase that mediates the reduction of polyprenal into dolichal in a NADP-dependent mechanism. Dolichols are required for the synthesis of dolichol-linked monosaccharides and the oligosaccharide precursor used for N-glycosylation.</text>
</comment>
<sequence length="155" mass="17134">MSPAAYCQLFYVLAAATVLGIAAAPESIQRLLTQYGARTTTAGTSNEKEGRKTNNGPLVNIISWVTSVGKVPHSWFIHFYILSVSCSVFWAAQFLSRGKILESIVRNQVRSEETSMSLNQVIIAWALMSLQGARRLYESVALLRPSPSKMFDSIF</sequence>
<evidence type="ECO:0000313" key="3">
    <source>
        <dbReference type="EMBL" id="KAK6950077.1"/>
    </source>
</evidence>
<dbReference type="GO" id="GO:0160198">
    <property type="term" value="F:polyprenal reductase activity"/>
    <property type="evidence" value="ECO:0007669"/>
    <property type="project" value="UniProtKB-EC"/>
</dbReference>
<dbReference type="GO" id="GO:0102389">
    <property type="term" value="F:polyprenol reductase activity"/>
    <property type="evidence" value="ECO:0007669"/>
    <property type="project" value="UniProtKB-UniRule"/>
</dbReference>
<dbReference type="InterPro" id="IPR039698">
    <property type="entry name" value="Dfg10/SRD5A3"/>
</dbReference>
<dbReference type="GO" id="GO:0006488">
    <property type="term" value="P:dolichol-linked oligosaccharide biosynthetic process"/>
    <property type="evidence" value="ECO:0007669"/>
    <property type="project" value="UniProtKB-UniRule"/>
</dbReference>
<comment type="catalytic activity">
    <reaction evidence="1">
        <text>a di-trans,poly-cis-dolichal + NADP(+) = a di-trans,poly-cis-polyprenal + NADPH + H(+)</text>
        <dbReference type="Rhea" id="RHEA:80727"/>
        <dbReference type="Rhea" id="RHEA-COMP:19536"/>
        <dbReference type="Rhea" id="RHEA-COMP:19537"/>
        <dbReference type="ChEBI" id="CHEBI:15378"/>
        <dbReference type="ChEBI" id="CHEBI:57783"/>
        <dbReference type="ChEBI" id="CHEBI:58349"/>
        <dbReference type="ChEBI" id="CHEBI:231623"/>
        <dbReference type="ChEBI" id="CHEBI:231637"/>
        <dbReference type="EC" id="1.3.1.94"/>
    </reaction>
    <physiologicalReaction direction="right-to-left" evidence="1">
        <dbReference type="Rhea" id="RHEA:80729"/>
    </physiologicalReaction>
</comment>
<comment type="caution">
    <text evidence="1">Lacks conserved residue(s) required for the propagation of feature annotation.</text>
</comment>
<keyword evidence="1" id="KW-0256">Endoplasmic reticulum</keyword>
<comment type="similarity">
    <text evidence="1">Belongs to the steroid 5-alpha reductase family. Polyprenal reductase subfamily.</text>
</comment>
<dbReference type="PANTHER" id="PTHR14624:SF0">
    <property type="entry name" value="POLYPRENOL REDUCTASE"/>
    <property type="match status" value="1"/>
</dbReference>
<comment type="caution">
    <text evidence="3">The sequence shown here is derived from an EMBL/GenBank/DDBJ whole genome shotgun (WGS) entry which is preliminary data.</text>
</comment>
<comment type="subcellular location">
    <subcellularLocation>
        <location evidence="1">Endoplasmic reticulum membrane</location>
    </subcellularLocation>
</comment>
<keyword evidence="1" id="KW-0472">Membrane</keyword>
<feature type="signal peptide" evidence="2">
    <location>
        <begin position="1"/>
        <end position="23"/>
    </location>
</feature>
<evidence type="ECO:0000256" key="2">
    <source>
        <dbReference type="SAM" id="SignalP"/>
    </source>
</evidence>
<reference evidence="3 4" key="1">
    <citation type="journal article" date="2024" name="Front Chem Biol">
        <title>Unveiling the potential of Daldinia eschscholtzii MFLUCC 19-0629 through bioactivity and bioinformatics studies for enhanced sustainable agriculture production.</title>
        <authorList>
            <person name="Brooks S."/>
            <person name="Weaver J.A."/>
            <person name="Klomchit A."/>
            <person name="Alharthi S.A."/>
            <person name="Onlamun T."/>
            <person name="Nurani R."/>
            <person name="Vong T.K."/>
            <person name="Alberti F."/>
            <person name="Greco C."/>
        </authorList>
    </citation>
    <scope>NUCLEOTIDE SEQUENCE [LARGE SCALE GENOMIC DNA]</scope>
    <source>
        <strain evidence="3">MFLUCC 19-0629</strain>
    </source>
</reference>
<dbReference type="EMBL" id="JBANMG010000008">
    <property type="protein sequence ID" value="KAK6950077.1"/>
    <property type="molecule type" value="Genomic_DNA"/>
</dbReference>
<gene>
    <name evidence="3" type="ORF">Daesc_008401</name>
</gene>
<feature type="transmembrane region" description="Helical" evidence="1">
    <location>
        <begin position="75"/>
        <end position="95"/>
    </location>
</feature>
<dbReference type="GO" id="GO:0003865">
    <property type="term" value="F:3-oxo-5-alpha-steroid 4-dehydrogenase activity"/>
    <property type="evidence" value="ECO:0007669"/>
    <property type="project" value="TreeGrafter"/>
</dbReference>
<dbReference type="GO" id="GO:0016095">
    <property type="term" value="P:polyprenol catabolic process"/>
    <property type="evidence" value="ECO:0007669"/>
    <property type="project" value="UniProtKB-UniRule"/>
</dbReference>
<dbReference type="PANTHER" id="PTHR14624">
    <property type="entry name" value="DFG10 PROTEIN"/>
    <property type="match status" value="1"/>
</dbReference>
<evidence type="ECO:0000256" key="1">
    <source>
        <dbReference type="RuleBase" id="RU367081"/>
    </source>
</evidence>
<keyword evidence="2" id="KW-0732">Signal</keyword>
<feature type="chain" id="PRO_5044016624" description="Polyprenal reductase" evidence="2">
    <location>
        <begin position="24"/>
        <end position="155"/>
    </location>
</feature>
<keyword evidence="1" id="KW-0812">Transmembrane</keyword>
<proteinExistence type="inferred from homology"/>
<dbReference type="EC" id="1.3.1.94" evidence="1"/>
<keyword evidence="1" id="KW-0560">Oxidoreductase</keyword>
<dbReference type="AlphaFoldDB" id="A0AAX6MCG8"/>
<dbReference type="GO" id="GO:0005789">
    <property type="term" value="C:endoplasmic reticulum membrane"/>
    <property type="evidence" value="ECO:0007669"/>
    <property type="project" value="UniProtKB-SubCell"/>
</dbReference>
<evidence type="ECO:0000313" key="4">
    <source>
        <dbReference type="Proteomes" id="UP001369815"/>
    </source>
</evidence>
<accession>A0AAX6MCG8</accession>
<dbReference type="Proteomes" id="UP001369815">
    <property type="component" value="Unassembled WGS sequence"/>
</dbReference>
<protein>
    <recommendedName>
        <fullName evidence="1">Polyprenal reductase</fullName>
        <ecNumber evidence="1">1.3.1.94</ecNumber>
    </recommendedName>
</protein>
<keyword evidence="1" id="KW-0521">NADP</keyword>
<keyword evidence="1" id="KW-1133">Transmembrane helix</keyword>
<keyword evidence="4" id="KW-1185">Reference proteome</keyword>
<organism evidence="3 4">
    <name type="scientific">Daldinia eschscholtzii</name>
    <dbReference type="NCBI Taxonomy" id="292717"/>
    <lineage>
        <taxon>Eukaryota</taxon>
        <taxon>Fungi</taxon>
        <taxon>Dikarya</taxon>
        <taxon>Ascomycota</taxon>
        <taxon>Pezizomycotina</taxon>
        <taxon>Sordariomycetes</taxon>
        <taxon>Xylariomycetidae</taxon>
        <taxon>Xylariales</taxon>
        <taxon>Hypoxylaceae</taxon>
        <taxon>Daldinia</taxon>
    </lineage>
</organism>